<evidence type="ECO:0000256" key="3">
    <source>
        <dbReference type="ARBA" id="ARBA00022603"/>
    </source>
</evidence>
<evidence type="ECO:0000313" key="7">
    <source>
        <dbReference type="EMBL" id="PPQ69233.1"/>
    </source>
</evidence>
<dbReference type="InterPro" id="IPR041370">
    <property type="entry name" value="Mlase_EEF1AKMT1/ZCCHC4"/>
</dbReference>
<feature type="region of interest" description="Disordered" evidence="6">
    <location>
        <begin position="1"/>
        <end position="24"/>
    </location>
</feature>
<dbReference type="InterPro" id="IPR019369">
    <property type="entry name" value="Efm5/EEF1AKMT1"/>
</dbReference>
<dbReference type="Pfam" id="PF10237">
    <property type="entry name" value="N6-adenineMlase"/>
    <property type="match status" value="1"/>
</dbReference>
<evidence type="ECO:0000256" key="5">
    <source>
        <dbReference type="SAM" id="Coils"/>
    </source>
</evidence>
<evidence type="ECO:0008006" key="9">
    <source>
        <dbReference type="Google" id="ProtNLM"/>
    </source>
</evidence>
<dbReference type="OrthoDB" id="206354at2759"/>
<dbReference type="PANTHER" id="PTHR13200">
    <property type="entry name" value="EEF1A LYSINE METHYLTRANSFERASE 1"/>
    <property type="match status" value="1"/>
</dbReference>
<accession>A0A409VSM4</accession>
<proteinExistence type="predicted"/>
<dbReference type="STRING" id="93625.A0A409VSM4"/>
<dbReference type="SUPFAM" id="SSF53335">
    <property type="entry name" value="S-adenosyl-L-methionine-dependent methyltransferases"/>
    <property type="match status" value="1"/>
</dbReference>
<dbReference type="GO" id="GO:0005737">
    <property type="term" value="C:cytoplasm"/>
    <property type="evidence" value="ECO:0007669"/>
    <property type="project" value="UniProtKB-SubCell"/>
</dbReference>
<organism evidence="7 8">
    <name type="scientific">Psilocybe cyanescens</name>
    <dbReference type="NCBI Taxonomy" id="93625"/>
    <lineage>
        <taxon>Eukaryota</taxon>
        <taxon>Fungi</taxon>
        <taxon>Dikarya</taxon>
        <taxon>Basidiomycota</taxon>
        <taxon>Agaricomycotina</taxon>
        <taxon>Agaricomycetes</taxon>
        <taxon>Agaricomycetidae</taxon>
        <taxon>Agaricales</taxon>
        <taxon>Agaricineae</taxon>
        <taxon>Strophariaceae</taxon>
        <taxon>Psilocybe</taxon>
    </lineage>
</organism>
<keyword evidence="2" id="KW-0963">Cytoplasm</keyword>
<dbReference type="PANTHER" id="PTHR13200:SF0">
    <property type="entry name" value="EEF1A LYSINE METHYLTRANSFERASE 1"/>
    <property type="match status" value="1"/>
</dbReference>
<evidence type="ECO:0000313" key="8">
    <source>
        <dbReference type="Proteomes" id="UP000283269"/>
    </source>
</evidence>
<feature type="coiled-coil region" evidence="5">
    <location>
        <begin position="31"/>
        <end position="58"/>
    </location>
</feature>
<keyword evidence="4" id="KW-0808">Transferase</keyword>
<dbReference type="EMBL" id="NHYD01003939">
    <property type="protein sequence ID" value="PPQ69233.1"/>
    <property type="molecule type" value="Genomic_DNA"/>
</dbReference>
<dbReference type="AlphaFoldDB" id="A0A409VSM4"/>
<comment type="subcellular location">
    <subcellularLocation>
        <location evidence="1">Cytoplasm</location>
    </subcellularLocation>
</comment>
<keyword evidence="8" id="KW-1185">Reference proteome</keyword>
<dbReference type="InterPro" id="IPR002052">
    <property type="entry name" value="DNA_methylase_N6_adenine_CS"/>
</dbReference>
<dbReference type="InterPro" id="IPR029063">
    <property type="entry name" value="SAM-dependent_MTases_sf"/>
</dbReference>
<sequence length="259" mass="28972">MFHSPPSSVSDRFSDVSGSPPRLDPNTLSLLDSYFSEKAEAERRFQELAAERAAAQIAGLALHDEPEADKPMVSVADFKLAFGEDWQLSQFWYSESFATNLAKRLHSMCTPSTTIAFLCCPTAFVAFEHMKPLEGSRLFEYDQRFAVLSPKKFVPYDIDDPDVFPESLKEKVDIAVVDPPFLNEVTNKKVVQTLRQLLHPKSKLIVVTSTSVEDILEKLYSSPPLGPLRKTSIDPEHGRLANDFACWGSWDGAENLGKD</sequence>
<protein>
    <recommendedName>
        <fullName evidence="9">Protein-lysine N-methyltransferase EFM5</fullName>
    </recommendedName>
</protein>
<reference evidence="7 8" key="1">
    <citation type="journal article" date="2018" name="Evol. Lett.">
        <title>Horizontal gene cluster transfer increased hallucinogenic mushroom diversity.</title>
        <authorList>
            <person name="Reynolds H.T."/>
            <person name="Vijayakumar V."/>
            <person name="Gluck-Thaler E."/>
            <person name="Korotkin H.B."/>
            <person name="Matheny P.B."/>
            <person name="Slot J.C."/>
        </authorList>
    </citation>
    <scope>NUCLEOTIDE SEQUENCE [LARGE SCALE GENOMIC DNA]</scope>
    <source>
        <strain evidence="7 8">2631</strain>
    </source>
</reference>
<dbReference type="GO" id="GO:0016279">
    <property type="term" value="F:protein-lysine N-methyltransferase activity"/>
    <property type="evidence" value="ECO:0007669"/>
    <property type="project" value="InterPro"/>
</dbReference>
<gene>
    <name evidence="7" type="ORF">CVT25_006950</name>
</gene>
<keyword evidence="5" id="KW-0175">Coiled coil</keyword>
<evidence type="ECO:0000256" key="4">
    <source>
        <dbReference type="ARBA" id="ARBA00022679"/>
    </source>
</evidence>
<evidence type="ECO:0000256" key="2">
    <source>
        <dbReference type="ARBA" id="ARBA00022490"/>
    </source>
</evidence>
<feature type="compositionally biased region" description="Polar residues" evidence="6">
    <location>
        <begin position="1"/>
        <end position="11"/>
    </location>
</feature>
<dbReference type="GO" id="GO:0003676">
    <property type="term" value="F:nucleic acid binding"/>
    <property type="evidence" value="ECO:0007669"/>
    <property type="project" value="InterPro"/>
</dbReference>
<dbReference type="PROSITE" id="PS00092">
    <property type="entry name" value="N6_MTASE"/>
    <property type="match status" value="1"/>
</dbReference>
<evidence type="ECO:0000256" key="1">
    <source>
        <dbReference type="ARBA" id="ARBA00004496"/>
    </source>
</evidence>
<dbReference type="Proteomes" id="UP000283269">
    <property type="component" value="Unassembled WGS sequence"/>
</dbReference>
<dbReference type="InParanoid" id="A0A409VSM4"/>
<evidence type="ECO:0000256" key="6">
    <source>
        <dbReference type="SAM" id="MobiDB-lite"/>
    </source>
</evidence>
<keyword evidence="3" id="KW-0489">Methyltransferase</keyword>
<dbReference type="GO" id="GO:0032259">
    <property type="term" value="P:methylation"/>
    <property type="evidence" value="ECO:0007669"/>
    <property type="project" value="UniProtKB-KW"/>
</dbReference>
<comment type="caution">
    <text evidence="7">The sequence shown here is derived from an EMBL/GenBank/DDBJ whole genome shotgun (WGS) entry which is preliminary data.</text>
</comment>
<name>A0A409VSM4_PSICY</name>